<keyword evidence="2" id="KW-1185">Reference proteome</keyword>
<comment type="caution">
    <text evidence="1">The sequence shown here is derived from an EMBL/GenBank/DDBJ whole genome shotgun (WGS) entry which is preliminary data.</text>
</comment>
<evidence type="ECO:0000313" key="2">
    <source>
        <dbReference type="Proteomes" id="UP000478052"/>
    </source>
</evidence>
<sequence>MESEQKLQTLIHMAIDIKNKKINQHYLVRLLEIIIKNSPQLANCDVDLTQNNEKHSQKSVINKGIHEVPTNPLNATFDVSYSDHENMYEYENEELLYKYENEEKSPLNTKNKEADVSTNPLISDTLNLSYIDKEGMLLEYENEEQSLLVN</sequence>
<protein>
    <submittedName>
        <fullName evidence="1">Uncharacterized protein</fullName>
    </submittedName>
</protein>
<dbReference type="AlphaFoldDB" id="A0A6G0YNF8"/>
<dbReference type="Proteomes" id="UP000478052">
    <property type="component" value="Unassembled WGS sequence"/>
</dbReference>
<reference evidence="1 2" key="1">
    <citation type="submission" date="2019-08" db="EMBL/GenBank/DDBJ databases">
        <title>Whole genome of Aphis craccivora.</title>
        <authorList>
            <person name="Voronova N.V."/>
            <person name="Shulinski R.S."/>
            <person name="Bandarenka Y.V."/>
            <person name="Zhorov D.G."/>
            <person name="Warner D."/>
        </authorList>
    </citation>
    <scope>NUCLEOTIDE SEQUENCE [LARGE SCALE GENOMIC DNA]</scope>
    <source>
        <strain evidence="1">180601</strain>
        <tissue evidence="1">Whole Body</tissue>
    </source>
</reference>
<evidence type="ECO:0000313" key="1">
    <source>
        <dbReference type="EMBL" id="KAF0759172.1"/>
    </source>
</evidence>
<organism evidence="1 2">
    <name type="scientific">Aphis craccivora</name>
    <name type="common">Cowpea aphid</name>
    <dbReference type="NCBI Taxonomy" id="307492"/>
    <lineage>
        <taxon>Eukaryota</taxon>
        <taxon>Metazoa</taxon>
        <taxon>Ecdysozoa</taxon>
        <taxon>Arthropoda</taxon>
        <taxon>Hexapoda</taxon>
        <taxon>Insecta</taxon>
        <taxon>Pterygota</taxon>
        <taxon>Neoptera</taxon>
        <taxon>Paraneoptera</taxon>
        <taxon>Hemiptera</taxon>
        <taxon>Sternorrhyncha</taxon>
        <taxon>Aphidomorpha</taxon>
        <taxon>Aphidoidea</taxon>
        <taxon>Aphididae</taxon>
        <taxon>Aphidini</taxon>
        <taxon>Aphis</taxon>
        <taxon>Aphis</taxon>
    </lineage>
</organism>
<accession>A0A6G0YNF8</accession>
<dbReference type="OrthoDB" id="6628340at2759"/>
<name>A0A6G0YNF8_APHCR</name>
<gene>
    <name evidence="1" type="ORF">FWK35_00012424</name>
</gene>
<proteinExistence type="predicted"/>
<dbReference type="EMBL" id="VUJU01003084">
    <property type="protein sequence ID" value="KAF0759172.1"/>
    <property type="molecule type" value="Genomic_DNA"/>
</dbReference>